<dbReference type="EMBL" id="AAWS01000002">
    <property type="protein sequence ID" value="EAY31611.1"/>
    <property type="molecule type" value="Genomic_DNA"/>
</dbReference>
<protein>
    <recommendedName>
        <fullName evidence="4">WD40-like Beta Propeller Repeat</fullName>
    </recommendedName>
</protein>
<evidence type="ECO:0000256" key="1">
    <source>
        <dbReference type="SAM" id="SignalP"/>
    </source>
</evidence>
<organism evidence="2 3">
    <name type="scientific">Microscilla marina ATCC 23134</name>
    <dbReference type="NCBI Taxonomy" id="313606"/>
    <lineage>
        <taxon>Bacteria</taxon>
        <taxon>Pseudomonadati</taxon>
        <taxon>Bacteroidota</taxon>
        <taxon>Cytophagia</taxon>
        <taxon>Cytophagales</taxon>
        <taxon>Microscillaceae</taxon>
        <taxon>Microscilla</taxon>
    </lineage>
</organism>
<feature type="signal peptide" evidence="1">
    <location>
        <begin position="1"/>
        <end position="28"/>
    </location>
</feature>
<name>A1ZD72_MICM2</name>
<reference evidence="2 3" key="1">
    <citation type="submission" date="2007-01" db="EMBL/GenBank/DDBJ databases">
        <authorList>
            <person name="Haygood M."/>
            <person name="Podell S."/>
            <person name="Anderson C."/>
            <person name="Hopkinson B."/>
            <person name="Roe K."/>
            <person name="Barbeau K."/>
            <person name="Gaasterland T."/>
            <person name="Ferriera S."/>
            <person name="Johnson J."/>
            <person name="Kravitz S."/>
            <person name="Beeson K."/>
            <person name="Sutton G."/>
            <person name="Rogers Y.-H."/>
            <person name="Friedman R."/>
            <person name="Frazier M."/>
            <person name="Venter J.C."/>
        </authorList>
    </citation>
    <scope>NUCLEOTIDE SEQUENCE [LARGE SCALE GENOMIC DNA]</scope>
    <source>
        <strain evidence="2 3">ATCC 23134</strain>
    </source>
</reference>
<feature type="chain" id="PRO_5002642072" description="WD40-like Beta Propeller Repeat" evidence="1">
    <location>
        <begin position="29"/>
        <end position="322"/>
    </location>
</feature>
<sequence length="322" mass="36959">MSNFIKTYTMKNYHLLFLVSAFALFLNACGAKKQQAKESNELATKQPSKDQGFPALADRYFGEKPPGLIPVEFAPVIIAPERLFEGGTFSPDMKKFYFSRKNGKYKKRTFFVIRYENNQWGNESETHIKYPSYSRDGNTIYKGNKYRERTDSGWTELKSMGPPFTDKHIMGISVSDNGTFFFDEFERPDTVGAISYSRFVNGKYEPRQKIGKEINTGTWIAHPHIAPDESYLIWDVVREDGYGGSDIYISFKNKEGFWLPAINMGGQVNTALQESGVSVTPDGKYLFFSRGEWKVRKDGSTYWVGKPYWVDAQIIENLRPKK</sequence>
<proteinExistence type="predicted"/>
<dbReference type="SUPFAM" id="SSF82171">
    <property type="entry name" value="DPP6 N-terminal domain-like"/>
    <property type="match status" value="1"/>
</dbReference>
<dbReference type="InterPro" id="IPR011659">
    <property type="entry name" value="WD40"/>
</dbReference>
<comment type="caution">
    <text evidence="2">The sequence shown here is derived from an EMBL/GenBank/DDBJ whole genome shotgun (WGS) entry which is preliminary data.</text>
</comment>
<evidence type="ECO:0008006" key="4">
    <source>
        <dbReference type="Google" id="ProtNLM"/>
    </source>
</evidence>
<accession>A1ZD72</accession>
<keyword evidence="1" id="KW-0732">Signal</keyword>
<keyword evidence="3" id="KW-1185">Reference proteome</keyword>
<dbReference type="eggNOG" id="COG0823">
    <property type="taxonomic scope" value="Bacteria"/>
</dbReference>
<evidence type="ECO:0000313" key="2">
    <source>
        <dbReference type="EMBL" id="EAY31611.1"/>
    </source>
</evidence>
<dbReference type="Pfam" id="PF07676">
    <property type="entry name" value="PD40"/>
    <property type="match status" value="1"/>
</dbReference>
<evidence type="ECO:0000313" key="3">
    <source>
        <dbReference type="Proteomes" id="UP000004095"/>
    </source>
</evidence>
<gene>
    <name evidence="2" type="ORF">M23134_05117</name>
</gene>
<dbReference type="Proteomes" id="UP000004095">
    <property type="component" value="Unassembled WGS sequence"/>
</dbReference>
<dbReference type="AlphaFoldDB" id="A1ZD72"/>